<dbReference type="PIRSF" id="PIRSF000390">
    <property type="entry name" value="PLP_StrS"/>
    <property type="match status" value="1"/>
</dbReference>
<reference evidence="2" key="1">
    <citation type="journal article" date="2015" name="Nature">
        <title>Complex archaea that bridge the gap between prokaryotes and eukaryotes.</title>
        <authorList>
            <person name="Spang A."/>
            <person name="Saw J.H."/>
            <person name="Jorgensen S.L."/>
            <person name="Zaremba-Niedzwiedzka K."/>
            <person name="Martijn J."/>
            <person name="Lind A.E."/>
            <person name="van Eijk R."/>
            <person name="Schleper C."/>
            <person name="Guy L."/>
            <person name="Ettema T.J."/>
        </authorList>
    </citation>
    <scope>NUCLEOTIDE SEQUENCE</scope>
</reference>
<protein>
    <recommendedName>
        <fullName evidence="3">DegT/DnrJ/EryC1/StrS aminotransferase</fullName>
    </recommendedName>
</protein>
<accession>A0A0F9K0W7</accession>
<dbReference type="EMBL" id="LAZR01008931">
    <property type="protein sequence ID" value="KKM75689.1"/>
    <property type="molecule type" value="Genomic_DNA"/>
</dbReference>
<dbReference type="InterPro" id="IPR000653">
    <property type="entry name" value="DegT/StrS_aminotransferase"/>
</dbReference>
<dbReference type="PANTHER" id="PTHR30244">
    <property type="entry name" value="TRANSAMINASE"/>
    <property type="match status" value="1"/>
</dbReference>
<dbReference type="InterPro" id="IPR015421">
    <property type="entry name" value="PyrdxlP-dep_Trfase_major"/>
</dbReference>
<sequence length="341" mass="36628">MTAQDFVYVCRPQLPDAEAIVAYIRGIDARRHYTNRGPLVALLEQRLAAALGRPDHTVRSTASGTSALEVAILAHAGLARPERPLALIPSFTFAATGLAVERCGYRAHFVDVDPEDWCVDAAALTQHPLIGQAGLVVSVAPYGVLPDMAALETLQDATGVPVVVDAAAAFEALLDRPETISAKLPMALSFHATKTFSTGEGGGIVWDDPAGQDRSVQIANFGFFRSRECKLAGTNAKMSEYHAAIGLAMLDTFPARRRDYAAVTAQYHAAQAAFLPQGRLHLPPRLSSAYALWEAADPHMLMRVETALSEAGIETRHWYEAGLHAQLHFAGAGRDPLPVTD</sequence>
<dbReference type="PANTHER" id="PTHR30244:SF9">
    <property type="entry name" value="PROTEIN RV3402C"/>
    <property type="match status" value="1"/>
</dbReference>
<dbReference type="GO" id="GO:0030170">
    <property type="term" value="F:pyridoxal phosphate binding"/>
    <property type="evidence" value="ECO:0007669"/>
    <property type="project" value="TreeGrafter"/>
</dbReference>
<feature type="non-terminal residue" evidence="2">
    <location>
        <position position="341"/>
    </location>
</feature>
<dbReference type="GO" id="GO:0000271">
    <property type="term" value="P:polysaccharide biosynthetic process"/>
    <property type="evidence" value="ECO:0007669"/>
    <property type="project" value="TreeGrafter"/>
</dbReference>
<name>A0A0F9K0W7_9ZZZZ</name>
<keyword evidence="1" id="KW-0663">Pyridoxal phosphate</keyword>
<organism evidence="2">
    <name type="scientific">marine sediment metagenome</name>
    <dbReference type="NCBI Taxonomy" id="412755"/>
    <lineage>
        <taxon>unclassified sequences</taxon>
        <taxon>metagenomes</taxon>
        <taxon>ecological metagenomes</taxon>
    </lineage>
</organism>
<dbReference type="Pfam" id="PF01041">
    <property type="entry name" value="DegT_DnrJ_EryC1"/>
    <property type="match status" value="1"/>
</dbReference>
<dbReference type="GO" id="GO:0008483">
    <property type="term" value="F:transaminase activity"/>
    <property type="evidence" value="ECO:0007669"/>
    <property type="project" value="TreeGrafter"/>
</dbReference>
<evidence type="ECO:0008006" key="3">
    <source>
        <dbReference type="Google" id="ProtNLM"/>
    </source>
</evidence>
<dbReference type="AlphaFoldDB" id="A0A0F9K0W7"/>
<dbReference type="Gene3D" id="3.40.640.10">
    <property type="entry name" value="Type I PLP-dependent aspartate aminotransferase-like (Major domain)"/>
    <property type="match status" value="1"/>
</dbReference>
<gene>
    <name evidence="2" type="ORF">LCGC14_1387720</name>
</gene>
<evidence type="ECO:0000313" key="2">
    <source>
        <dbReference type="EMBL" id="KKM75689.1"/>
    </source>
</evidence>
<dbReference type="SUPFAM" id="SSF53383">
    <property type="entry name" value="PLP-dependent transferases"/>
    <property type="match status" value="1"/>
</dbReference>
<proteinExistence type="predicted"/>
<dbReference type="InterPro" id="IPR015424">
    <property type="entry name" value="PyrdxlP-dep_Trfase"/>
</dbReference>
<evidence type="ECO:0000256" key="1">
    <source>
        <dbReference type="ARBA" id="ARBA00022898"/>
    </source>
</evidence>
<comment type="caution">
    <text evidence="2">The sequence shown here is derived from an EMBL/GenBank/DDBJ whole genome shotgun (WGS) entry which is preliminary data.</text>
</comment>